<dbReference type="PANTHER" id="PTHR11685">
    <property type="entry name" value="RBR FAMILY RING FINGER AND IBR DOMAIN-CONTAINING"/>
    <property type="match status" value="1"/>
</dbReference>
<comment type="catalytic activity">
    <reaction evidence="1">
        <text>[E2 ubiquitin-conjugating enzyme]-S-ubiquitinyl-L-cysteine + [acceptor protein]-L-lysine = [E2 ubiquitin-conjugating enzyme]-L-cysteine + [acceptor protein]-N(6)-ubiquitinyl-L-lysine.</text>
        <dbReference type="EC" id="2.3.2.31"/>
    </reaction>
</comment>
<keyword evidence="7" id="KW-0833">Ubl conjugation pathway</keyword>
<evidence type="ECO:0000256" key="4">
    <source>
        <dbReference type="ARBA" id="ARBA00022723"/>
    </source>
</evidence>
<protein>
    <recommendedName>
        <fullName evidence="2">RBR-type E3 ubiquitin transferase</fullName>
        <ecNumber evidence="2">2.3.2.31</ecNumber>
    </recommendedName>
</protein>
<evidence type="ECO:0000313" key="11">
    <source>
        <dbReference type="Proteomes" id="UP000037904"/>
    </source>
</evidence>
<evidence type="ECO:0000259" key="9">
    <source>
        <dbReference type="PROSITE" id="PS51873"/>
    </source>
</evidence>
<dbReference type="PROSITE" id="PS00518">
    <property type="entry name" value="ZF_RING_1"/>
    <property type="match status" value="1"/>
</dbReference>
<dbReference type="GO" id="GO:0016567">
    <property type="term" value="P:protein ubiquitination"/>
    <property type="evidence" value="ECO:0007669"/>
    <property type="project" value="InterPro"/>
</dbReference>
<keyword evidence="5" id="KW-0677">Repeat</keyword>
<evidence type="ECO:0000313" key="10">
    <source>
        <dbReference type="EMBL" id="KPA35617.1"/>
    </source>
</evidence>
<dbReference type="InterPro" id="IPR017907">
    <property type="entry name" value="Znf_RING_CS"/>
</dbReference>
<dbReference type="InterPro" id="IPR044066">
    <property type="entry name" value="TRIAD_supradom"/>
</dbReference>
<keyword evidence="6" id="KW-0863">Zinc-finger</keyword>
<keyword evidence="4" id="KW-0479">Metal-binding</keyword>
<dbReference type="GO" id="GO:0008270">
    <property type="term" value="F:zinc ion binding"/>
    <property type="evidence" value="ECO:0007669"/>
    <property type="project" value="UniProtKB-KW"/>
</dbReference>
<feature type="domain" description="RING-type" evidence="9">
    <location>
        <begin position="154"/>
        <end position="341"/>
    </location>
</feature>
<dbReference type="EC" id="2.3.2.31" evidence="2"/>
<organism evidence="10 11">
    <name type="scientific">Fusarium langsethiae</name>
    <dbReference type="NCBI Taxonomy" id="179993"/>
    <lineage>
        <taxon>Eukaryota</taxon>
        <taxon>Fungi</taxon>
        <taxon>Dikarya</taxon>
        <taxon>Ascomycota</taxon>
        <taxon>Pezizomycotina</taxon>
        <taxon>Sordariomycetes</taxon>
        <taxon>Hypocreomycetidae</taxon>
        <taxon>Hypocreales</taxon>
        <taxon>Nectriaceae</taxon>
        <taxon>Fusarium</taxon>
    </lineage>
</organism>
<evidence type="ECO:0000256" key="8">
    <source>
        <dbReference type="ARBA" id="ARBA00022833"/>
    </source>
</evidence>
<dbReference type="SUPFAM" id="SSF57850">
    <property type="entry name" value="RING/U-box"/>
    <property type="match status" value="2"/>
</dbReference>
<dbReference type="InterPro" id="IPR002867">
    <property type="entry name" value="IBR_dom"/>
</dbReference>
<dbReference type="InterPro" id="IPR031127">
    <property type="entry name" value="E3_UB_ligase_RBR"/>
</dbReference>
<evidence type="ECO:0000256" key="5">
    <source>
        <dbReference type="ARBA" id="ARBA00022737"/>
    </source>
</evidence>
<dbReference type="CDD" id="cd22584">
    <property type="entry name" value="Rcat_RBR_unk"/>
    <property type="match status" value="1"/>
</dbReference>
<evidence type="ECO:0000256" key="3">
    <source>
        <dbReference type="ARBA" id="ARBA00022679"/>
    </source>
</evidence>
<dbReference type="CDD" id="cd20335">
    <property type="entry name" value="BRcat_RBR"/>
    <property type="match status" value="1"/>
</dbReference>
<comment type="caution">
    <text evidence="10">The sequence shown here is derived from an EMBL/GenBank/DDBJ whole genome shotgun (WGS) entry which is preliminary data.</text>
</comment>
<dbReference type="Gene3D" id="1.20.120.1750">
    <property type="match status" value="1"/>
</dbReference>
<gene>
    <name evidence="10" type="ORF">FLAG1_11667</name>
</gene>
<keyword evidence="3" id="KW-0808">Transferase</keyword>
<evidence type="ECO:0000256" key="7">
    <source>
        <dbReference type="ARBA" id="ARBA00022786"/>
    </source>
</evidence>
<evidence type="ECO:0000256" key="2">
    <source>
        <dbReference type="ARBA" id="ARBA00012251"/>
    </source>
</evidence>
<dbReference type="AlphaFoldDB" id="A0A0N0DAP1"/>
<dbReference type="PROSITE" id="PS51873">
    <property type="entry name" value="TRIAD"/>
    <property type="match status" value="1"/>
</dbReference>
<dbReference type="GO" id="GO:0061630">
    <property type="term" value="F:ubiquitin protein ligase activity"/>
    <property type="evidence" value="ECO:0007669"/>
    <property type="project" value="UniProtKB-EC"/>
</dbReference>
<dbReference type="EMBL" id="JXCE01000990">
    <property type="protein sequence ID" value="KPA35617.1"/>
    <property type="molecule type" value="Genomic_DNA"/>
</dbReference>
<name>A0A0N0DAP1_FUSLA</name>
<sequence>MDSESLMLALLLQQQDLNLCERSSKGKQRAGELTDSDLAIEICRHEIQSMVTQVSDRVLAKSIARAVDTDARVIREAQLAEDQAARDRKFAISLSSKPNARAGPVASKGKKQEEFVHEVEDDLIDILKSMNLANDQRLEQAESSGWAASRKPPPTRQCIACIDRFSPLALFRSMCSHEYCRGCLVALVTSSLQDETLFPPRCCGQNIPVQQGRWFSSELVGLFQAKKLEFDTPNRTYCSKPTCSTFVPPAFIAGDIATCPRCTRKTCIHCKGRHHTGICPNDSASQQILQLATENGWQRCYSCHRLVELEIGCNHMTCICRAQFCYVCGERWKTCACPQWQEERLMRRAHDIVNRDDNVNLMDAGVRRARVERERANLMANHECTHDSWKSRQGPRQCEECYDVLPVFIYECRQCHTMACRRCRYNRL</sequence>
<accession>A0A0N0DAP1</accession>
<keyword evidence="8" id="KW-0862">Zinc</keyword>
<keyword evidence="11" id="KW-1185">Reference proteome</keyword>
<evidence type="ECO:0000256" key="6">
    <source>
        <dbReference type="ARBA" id="ARBA00022771"/>
    </source>
</evidence>
<evidence type="ECO:0000256" key="1">
    <source>
        <dbReference type="ARBA" id="ARBA00001798"/>
    </source>
</evidence>
<reference evidence="10 11" key="1">
    <citation type="submission" date="2015-04" db="EMBL/GenBank/DDBJ databases">
        <title>The draft genome sequence of Fusarium langsethiae, a T-2/HT-2 mycotoxin producer.</title>
        <authorList>
            <person name="Lysoe E."/>
            <person name="Divon H.H."/>
            <person name="Terzi V."/>
            <person name="Orru L."/>
            <person name="Lamontanara A."/>
            <person name="Kolseth A.-K."/>
            <person name="Frandsen R.J."/>
            <person name="Nielsen K."/>
            <person name="Thrane U."/>
        </authorList>
    </citation>
    <scope>NUCLEOTIDE SEQUENCE [LARGE SCALE GENOMIC DNA]</scope>
    <source>
        <strain evidence="10 11">Fl201059</strain>
    </source>
</reference>
<dbReference type="Pfam" id="PF01485">
    <property type="entry name" value="IBR"/>
    <property type="match status" value="1"/>
</dbReference>
<proteinExistence type="predicted"/>
<dbReference type="Proteomes" id="UP000037904">
    <property type="component" value="Unassembled WGS sequence"/>
</dbReference>